<feature type="region of interest" description="Disordered" evidence="6">
    <location>
        <begin position="204"/>
        <end position="226"/>
    </location>
</feature>
<protein>
    <recommendedName>
        <fullName evidence="7">C2H2-type domain-containing protein</fullName>
    </recommendedName>
</protein>
<reference evidence="8" key="1">
    <citation type="submission" date="2023-10" db="EMBL/GenBank/DDBJ databases">
        <title>Genome assemblies of two species of porcelain crab, Petrolisthes cinctipes and Petrolisthes manimaculis (Anomura: Porcellanidae).</title>
        <authorList>
            <person name="Angst P."/>
        </authorList>
    </citation>
    <scope>NUCLEOTIDE SEQUENCE</scope>
    <source>
        <strain evidence="8">PB745_01</strain>
        <tissue evidence="8">Gill</tissue>
    </source>
</reference>
<dbReference type="SUPFAM" id="SSF57667">
    <property type="entry name" value="beta-beta-alpha zinc fingers"/>
    <property type="match status" value="1"/>
</dbReference>
<dbReference type="PANTHER" id="PTHR24379:SF121">
    <property type="entry name" value="C2H2-TYPE DOMAIN-CONTAINING PROTEIN"/>
    <property type="match status" value="1"/>
</dbReference>
<organism evidence="8 9">
    <name type="scientific">Petrolisthes cinctipes</name>
    <name type="common">Flat porcelain crab</name>
    <dbReference type="NCBI Taxonomy" id="88211"/>
    <lineage>
        <taxon>Eukaryota</taxon>
        <taxon>Metazoa</taxon>
        <taxon>Ecdysozoa</taxon>
        <taxon>Arthropoda</taxon>
        <taxon>Crustacea</taxon>
        <taxon>Multicrustacea</taxon>
        <taxon>Malacostraca</taxon>
        <taxon>Eumalacostraca</taxon>
        <taxon>Eucarida</taxon>
        <taxon>Decapoda</taxon>
        <taxon>Pleocyemata</taxon>
        <taxon>Anomura</taxon>
        <taxon>Galatheoidea</taxon>
        <taxon>Porcellanidae</taxon>
        <taxon>Petrolisthes</taxon>
    </lineage>
</organism>
<dbReference type="AlphaFoldDB" id="A0AAE1FQ72"/>
<keyword evidence="2" id="KW-0677">Repeat</keyword>
<evidence type="ECO:0000256" key="3">
    <source>
        <dbReference type="ARBA" id="ARBA00022771"/>
    </source>
</evidence>
<proteinExistence type="predicted"/>
<evidence type="ECO:0000259" key="7">
    <source>
        <dbReference type="PROSITE" id="PS50157"/>
    </source>
</evidence>
<keyword evidence="4" id="KW-0862">Zinc</keyword>
<feature type="compositionally biased region" description="Polar residues" evidence="6">
    <location>
        <begin position="671"/>
        <end position="684"/>
    </location>
</feature>
<dbReference type="EMBL" id="JAWQEG010001554">
    <property type="protein sequence ID" value="KAK3878473.1"/>
    <property type="molecule type" value="Genomic_DNA"/>
</dbReference>
<dbReference type="PROSITE" id="PS50157">
    <property type="entry name" value="ZINC_FINGER_C2H2_2"/>
    <property type="match status" value="1"/>
</dbReference>
<evidence type="ECO:0000313" key="9">
    <source>
        <dbReference type="Proteomes" id="UP001286313"/>
    </source>
</evidence>
<dbReference type="GO" id="GO:0003677">
    <property type="term" value="F:DNA binding"/>
    <property type="evidence" value="ECO:0007669"/>
    <property type="project" value="UniProtKB-KW"/>
</dbReference>
<dbReference type="Proteomes" id="UP001286313">
    <property type="component" value="Unassembled WGS sequence"/>
</dbReference>
<dbReference type="PANTHER" id="PTHR24379">
    <property type="entry name" value="KRAB AND ZINC FINGER DOMAIN-CONTAINING"/>
    <property type="match status" value="1"/>
</dbReference>
<dbReference type="SMART" id="SM00355">
    <property type="entry name" value="ZnF_C2H2"/>
    <property type="match status" value="7"/>
</dbReference>
<dbReference type="InterPro" id="IPR057618">
    <property type="entry name" value="Znf_POGZ/Z280C-D-like"/>
</dbReference>
<gene>
    <name evidence="8" type="ORF">Pcinc_016891</name>
</gene>
<feature type="region of interest" description="Disordered" evidence="6">
    <location>
        <begin position="272"/>
        <end position="301"/>
    </location>
</feature>
<evidence type="ECO:0000313" key="8">
    <source>
        <dbReference type="EMBL" id="KAK3878473.1"/>
    </source>
</evidence>
<dbReference type="Gene3D" id="3.30.160.60">
    <property type="entry name" value="Classic Zinc Finger"/>
    <property type="match status" value="1"/>
</dbReference>
<evidence type="ECO:0000256" key="4">
    <source>
        <dbReference type="ARBA" id="ARBA00022833"/>
    </source>
</evidence>
<feature type="compositionally biased region" description="Basic and acidic residues" evidence="6">
    <location>
        <begin position="289"/>
        <end position="301"/>
    </location>
</feature>
<dbReference type="InterPro" id="IPR013087">
    <property type="entry name" value="Znf_C2H2_type"/>
</dbReference>
<comment type="caution">
    <text evidence="8">The sequence shown here is derived from an EMBL/GenBank/DDBJ whole genome shotgun (WGS) entry which is preliminary data.</text>
</comment>
<dbReference type="Pfam" id="PF25429">
    <property type="entry name" value="zf-POGZ"/>
    <property type="match status" value="1"/>
</dbReference>
<keyword evidence="1" id="KW-0479">Metal-binding</keyword>
<feature type="region of interest" description="Disordered" evidence="6">
    <location>
        <begin position="667"/>
        <end position="701"/>
    </location>
</feature>
<evidence type="ECO:0000256" key="1">
    <source>
        <dbReference type="ARBA" id="ARBA00022723"/>
    </source>
</evidence>
<name>A0AAE1FQ72_PETCI</name>
<evidence type="ECO:0000256" key="2">
    <source>
        <dbReference type="ARBA" id="ARBA00022737"/>
    </source>
</evidence>
<accession>A0AAE1FQ72</accession>
<dbReference type="PROSITE" id="PS00028">
    <property type="entry name" value="ZINC_FINGER_C2H2_1"/>
    <property type="match status" value="4"/>
</dbReference>
<feature type="compositionally biased region" description="Polar residues" evidence="6">
    <location>
        <begin position="272"/>
        <end position="288"/>
    </location>
</feature>
<feature type="domain" description="C2H2-type" evidence="7">
    <location>
        <begin position="848"/>
        <end position="876"/>
    </location>
</feature>
<keyword evidence="9" id="KW-1185">Reference proteome</keyword>
<keyword evidence="3 5" id="KW-0863">Zinc-finger</keyword>
<dbReference type="InterPro" id="IPR036236">
    <property type="entry name" value="Znf_C2H2_sf"/>
</dbReference>
<evidence type="ECO:0000256" key="5">
    <source>
        <dbReference type="PROSITE-ProRule" id="PRU00042"/>
    </source>
</evidence>
<dbReference type="GO" id="GO:0008270">
    <property type="term" value="F:zinc ion binding"/>
    <property type="evidence" value="ECO:0007669"/>
    <property type="project" value="UniProtKB-KW"/>
</dbReference>
<feature type="compositionally biased region" description="Low complexity" evidence="6">
    <location>
        <begin position="212"/>
        <end position="226"/>
    </location>
</feature>
<sequence length="1127" mass="127152">MWLRSGASSTKNNRDVGLVLECQSEGLSTAQLSRLDKIARATNQVKMLLQNTVAEDRQVISVHVASITPGQATNTTAIPITALPNNPTFHTPFLPINHVKPTNSTLSNPIQPINHAIPTSAQPTNSNKCTSTPLTPSNHPIIPALPTSVQPTNPVYTIPDQPFNAALHPLVHPNNPAVPTNPVLPSLVHPSNLTLFTPVQSTEPSSLIPVHSTTTNRSSTVQSTTTTSLLPGAMDRANKSLSEIVASNNGSLNKNYSSKKLRYIYVSCEQHSSNPSSIKTEESVTTGSTEDKVNELEDKNSQTDDKMFPLLQIFLQPMNALLLPVAARFNKKLEEKLKTVFSYPGKRFVEWLLNEGLLRKTQHCKQHEKPIPMHFMFSETNQSDAGCGYLWYSWNCCKKHLSVYTDSIFELSLTNGVTSVSVLKLIYHWAYQTPFASVKGFVNVDTSFINLVYKYLRCVCSVVVEGKINNFGINGTTVEISIVNLGICWKHTSEKEAKVVVLGLYDRDTKFLRFFASEPLPTLIGEEGYLRILKPLKKVVNKNAFIVCDQPVEVQYLKQNGYKKVVWVDSTNKKNSMSNSIIVYYLCQRLPKMFQNTLSRLNVEELQMVLDELSWRERYGNSSASCYNTMVEHIIQLTTQEKENPVPGVIELLDSVMRVRHERWLNKMATGPSSDNTLVNNTNSSEKEPQHTPSTTNGLVTRVSPREKPVVPVDNNKGSCQPATTKETTAIVATLPDAVLNNSPGPSQSTANDPQRKCDVMMVDSYYYGTIQGNTVKQHSPYKICYTCHVCKSVFWNNILFYNHLKFHLRGNTEAWICCDFCLEHFKMTTWLFIHMKKVHLHSDEQFLWCRICSKRFTENTEFTAHMKKNHTEAELPYRCNICDFATSYYFMIINHFKSVHNGSPYLQCHYCLAIMERISTVENSTSFSEIFFAHLKTHLTDVWRCSKCELRFHHEHSLKIHITRDHISRASYPGLQRSCNTSASNKVIFVPFQWNKKKDDMSFMIESLSTGVLTILLADSSSPYTCIECKGNLQLSDHFPSVFKCTKCRYSTCCRNMVTRHTELYHPYKKKTKTNPQGYIRTAPPTKRLIPALCCSCGFNSSNGNRIARHLAGCDHGQKTAIPLTG</sequence>
<evidence type="ECO:0000256" key="6">
    <source>
        <dbReference type="SAM" id="MobiDB-lite"/>
    </source>
</evidence>